<evidence type="ECO:0000256" key="4">
    <source>
        <dbReference type="ARBA" id="ARBA00022801"/>
    </source>
</evidence>
<dbReference type="PROSITE" id="PS51831">
    <property type="entry name" value="HD"/>
    <property type="match status" value="1"/>
</dbReference>
<evidence type="ECO:0000256" key="6">
    <source>
        <dbReference type="ARBA" id="ARBA00049417"/>
    </source>
</evidence>
<dbReference type="SMART" id="SM00471">
    <property type="entry name" value="HDc"/>
    <property type="match status" value="1"/>
</dbReference>
<keyword evidence="4" id="KW-0378">Hydrolase</keyword>
<proteinExistence type="predicted"/>
<keyword evidence="3" id="KW-0547">Nucleotide-binding</keyword>
<accession>A0ABM6W443</accession>
<evidence type="ECO:0000313" key="9">
    <source>
        <dbReference type="Proteomes" id="UP000245369"/>
    </source>
</evidence>
<dbReference type="PANTHER" id="PTHR35795">
    <property type="entry name" value="SLR1885 PROTEIN"/>
    <property type="match status" value="1"/>
</dbReference>
<dbReference type="RefSeq" id="WP_002960814.1">
    <property type="nucleotide sequence ID" value="NZ_CP029490.1"/>
</dbReference>
<dbReference type="CDD" id="cd00077">
    <property type="entry name" value="HDc"/>
    <property type="match status" value="1"/>
</dbReference>
<sequence length="197" mass="22432">MYEKFLGHGYDRDQVLKIMQDRLSAKRFQHCLGVEAAAQHLAQVNAYDREKAGLAGLLHDYAKELSNDDFLALIDKYQLDPDLKNWGNNIWHGKVGIYKIQEDLGVTDAEILKSIEDHTTGSGQMTTLDKIVYVADYIEDNRDFPGVAQARQVAQDSLDRAVAYETAHTLTHLIDRKLPIYPQTIETYNAFVGELRY</sequence>
<dbReference type="PANTHER" id="PTHR35795:SF1">
    <property type="entry name" value="BIS(5'-NUCLEOSYL)-TETRAPHOSPHATASE, SYMMETRICAL"/>
    <property type="match status" value="1"/>
</dbReference>
<keyword evidence="5" id="KW-0408">Iron</keyword>
<dbReference type="Pfam" id="PF01966">
    <property type="entry name" value="HD"/>
    <property type="match status" value="1"/>
</dbReference>
<dbReference type="InterPro" id="IPR006674">
    <property type="entry name" value="HD_domain"/>
</dbReference>
<evidence type="ECO:0000313" key="8">
    <source>
        <dbReference type="EMBL" id="AWN20268.1"/>
    </source>
</evidence>
<comment type="catalytic activity">
    <reaction evidence="6">
        <text>P(1),P(4)-bis(5'-adenosyl) tetraphosphate + H2O = 2 ADP + 2 H(+)</text>
        <dbReference type="Rhea" id="RHEA:24252"/>
        <dbReference type="ChEBI" id="CHEBI:15377"/>
        <dbReference type="ChEBI" id="CHEBI:15378"/>
        <dbReference type="ChEBI" id="CHEBI:58141"/>
        <dbReference type="ChEBI" id="CHEBI:456216"/>
        <dbReference type="EC" id="3.6.1.41"/>
    </reaction>
</comment>
<dbReference type="GeneID" id="93923375"/>
<keyword evidence="9" id="KW-1185">Reference proteome</keyword>
<dbReference type="EMBL" id="CP029490">
    <property type="protein sequence ID" value="AWN20268.1"/>
    <property type="molecule type" value="Genomic_DNA"/>
</dbReference>
<dbReference type="Gene3D" id="1.10.3210.10">
    <property type="entry name" value="Hypothetical protein af1432"/>
    <property type="match status" value="1"/>
</dbReference>
<dbReference type="InterPro" id="IPR005249">
    <property type="entry name" value="YqeK"/>
</dbReference>
<organism evidence="8 9">
    <name type="scientific">Streptococcus sobrinus</name>
    <dbReference type="NCBI Taxonomy" id="1310"/>
    <lineage>
        <taxon>Bacteria</taxon>
        <taxon>Bacillati</taxon>
        <taxon>Bacillota</taxon>
        <taxon>Bacilli</taxon>
        <taxon>Lactobacillales</taxon>
        <taxon>Streptococcaceae</taxon>
        <taxon>Streptococcus</taxon>
    </lineage>
</organism>
<evidence type="ECO:0000256" key="3">
    <source>
        <dbReference type="ARBA" id="ARBA00022741"/>
    </source>
</evidence>
<reference evidence="8 9" key="1">
    <citation type="submission" date="2018-05" db="EMBL/GenBank/DDBJ databases">
        <title>Complete genome sequences of Streptococcus sobrinus.</title>
        <authorList>
            <person name="Sales M."/>
            <person name="Jensen P.A."/>
        </authorList>
    </citation>
    <scope>NUCLEOTIDE SEQUENCE [LARGE SCALE GENOMIC DNA]</scope>
    <source>
        <strain evidence="8 9">SL1</strain>
    </source>
</reference>
<dbReference type="SUPFAM" id="SSF109604">
    <property type="entry name" value="HD-domain/PDEase-like"/>
    <property type="match status" value="1"/>
</dbReference>
<keyword evidence="2" id="KW-0479">Metal-binding</keyword>
<dbReference type="EC" id="3.6.1.41" evidence="1"/>
<protein>
    <recommendedName>
        <fullName evidence="1">bis(5'-nucleosyl)-tetraphosphatase (symmetrical)</fullName>
        <ecNumber evidence="1">3.6.1.41</ecNumber>
    </recommendedName>
</protein>
<dbReference type="NCBIfam" id="TIGR00488">
    <property type="entry name" value="bis(5'-nucleosyl)-tetraphosphatase (symmetrical) YqeK"/>
    <property type="match status" value="1"/>
</dbReference>
<evidence type="ECO:0000256" key="1">
    <source>
        <dbReference type="ARBA" id="ARBA00012506"/>
    </source>
</evidence>
<dbReference type="Proteomes" id="UP000245369">
    <property type="component" value="Chromosome"/>
</dbReference>
<gene>
    <name evidence="8" type="ORF">DK182_02440</name>
</gene>
<name>A0ABM6W443_9STRE</name>
<dbReference type="InterPro" id="IPR003607">
    <property type="entry name" value="HD/PDEase_dom"/>
</dbReference>
<evidence type="ECO:0000259" key="7">
    <source>
        <dbReference type="PROSITE" id="PS51831"/>
    </source>
</evidence>
<evidence type="ECO:0000256" key="2">
    <source>
        <dbReference type="ARBA" id="ARBA00022723"/>
    </source>
</evidence>
<evidence type="ECO:0000256" key="5">
    <source>
        <dbReference type="ARBA" id="ARBA00023004"/>
    </source>
</evidence>
<feature type="domain" description="HD" evidence="7">
    <location>
        <begin position="27"/>
        <end position="141"/>
    </location>
</feature>
<dbReference type="InterPro" id="IPR051094">
    <property type="entry name" value="Diverse_Catalytic_Enzymes"/>
</dbReference>